<evidence type="ECO:0000313" key="2">
    <source>
        <dbReference type="EMBL" id="KAF2654336.1"/>
    </source>
</evidence>
<feature type="region of interest" description="Disordered" evidence="1">
    <location>
        <begin position="1"/>
        <end position="40"/>
    </location>
</feature>
<dbReference type="EMBL" id="MU004366">
    <property type="protein sequence ID" value="KAF2654336.1"/>
    <property type="molecule type" value="Genomic_DNA"/>
</dbReference>
<feature type="compositionally biased region" description="Polar residues" evidence="1">
    <location>
        <begin position="7"/>
        <end position="19"/>
    </location>
</feature>
<sequence length="382" mass="42264">MKIDLGTSKSRPLSLSNGDSPVFEPAPHSTPATHLGPAPQQTSLHLHTFSSRVNIARCALHSVLLKLNDEIGKVSTTHVLNTSATSLVGAFHNSKNLGMIVFAREQEVQRAMSGLRDFVHDAVCRIRGSCGPIEEVGLVVQKYVMLEQEVRNGICGVAGGGFGAGEWVGWKMQRLENAGREQGELEGVLEGMLSGFELPVAATFKMPPSNSPTITEAHQTRQQHVPSNLTEENPLSTYTLLSKTYPTTRLAYDGLTASITDLRTTHLNLLTAASLAKEEKRLHGYSEEKCDQARSRCEQSFVLEFLPSRLVVAEECSRELVRHWKALGQLVEMYDGRRNMSIERGLIEVIGRLVDSAGMVVKRTEEMVAFAREQRWEVVMRE</sequence>
<organism evidence="2 3">
    <name type="scientific">Lophiostoma macrostomum CBS 122681</name>
    <dbReference type="NCBI Taxonomy" id="1314788"/>
    <lineage>
        <taxon>Eukaryota</taxon>
        <taxon>Fungi</taxon>
        <taxon>Dikarya</taxon>
        <taxon>Ascomycota</taxon>
        <taxon>Pezizomycotina</taxon>
        <taxon>Dothideomycetes</taxon>
        <taxon>Pleosporomycetidae</taxon>
        <taxon>Pleosporales</taxon>
        <taxon>Lophiostomataceae</taxon>
        <taxon>Lophiostoma</taxon>
    </lineage>
</organism>
<accession>A0A6A6T358</accession>
<name>A0A6A6T358_9PLEO</name>
<evidence type="ECO:0000256" key="1">
    <source>
        <dbReference type="SAM" id="MobiDB-lite"/>
    </source>
</evidence>
<reference evidence="2" key="1">
    <citation type="journal article" date="2020" name="Stud. Mycol.">
        <title>101 Dothideomycetes genomes: a test case for predicting lifestyles and emergence of pathogens.</title>
        <authorList>
            <person name="Haridas S."/>
            <person name="Albert R."/>
            <person name="Binder M."/>
            <person name="Bloem J."/>
            <person name="Labutti K."/>
            <person name="Salamov A."/>
            <person name="Andreopoulos B."/>
            <person name="Baker S."/>
            <person name="Barry K."/>
            <person name="Bills G."/>
            <person name="Bluhm B."/>
            <person name="Cannon C."/>
            <person name="Castanera R."/>
            <person name="Culley D."/>
            <person name="Daum C."/>
            <person name="Ezra D."/>
            <person name="Gonzalez J."/>
            <person name="Henrissat B."/>
            <person name="Kuo A."/>
            <person name="Liang C."/>
            <person name="Lipzen A."/>
            <person name="Lutzoni F."/>
            <person name="Magnuson J."/>
            <person name="Mondo S."/>
            <person name="Nolan M."/>
            <person name="Ohm R."/>
            <person name="Pangilinan J."/>
            <person name="Park H.-J."/>
            <person name="Ramirez L."/>
            <person name="Alfaro M."/>
            <person name="Sun H."/>
            <person name="Tritt A."/>
            <person name="Yoshinaga Y."/>
            <person name="Zwiers L.-H."/>
            <person name="Turgeon B."/>
            <person name="Goodwin S."/>
            <person name="Spatafora J."/>
            <person name="Crous P."/>
            <person name="Grigoriev I."/>
        </authorList>
    </citation>
    <scope>NUCLEOTIDE SEQUENCE</scope>
    <source>
        <strain evidence="2">CBS 122681</strain>
    </source>
</reference>
<dbReference type="Proteomes" id="UP000799324">
    <property type="component" value="Unassembled WGS sequence"/>
</dbReference>
<evidence type="ECO:0000313" key="3">
    <source>
        <dbReference type="Proteomes" id="UP000799324"/>
    </source>
</evidence>
<keyword evidence="3" id="KW-1185">Reference proteome</keyword>
<gene>
    <name evidence="2" type="ORF">K491DRAFT_759067</name>
</gene>
<dbReference type="AlphaFoldDB" id="A0A6A6T358"/>
<proteinExistence type="predicted"/>
<protein>
    <submittedName>
        <fullName evidence="2">Uncharacterized protein</fullName>
    </submittedName>
</protein>